<sequence>MAAFPEERFPSAGRRADQAFFADRADRPLTLRGVTVADLPELLRVDREAFPEEPYPLVVLRQLVDIHGDRILVLDDGEGLLGYVVFVNTSDGYVSWIMSLAVTPHLQGRGLGRRLMAEALRRLRTDHVHQVRLTVEPTNAAAIMLYRSLGFSSEEGVEKDYFGPGEDRLIMTLGM</sequence>
<dbReference type="EMBL" id="CP163431">
    <property type="protein sequence ID" value="XDP99799.1"/>
    <property type="molecule type" value="Genomic_DNA"/>
</dbReference>
<keyword evidence="2 4" id="KW-0012">Acyltransferase</keyword>
<dbReference type="Gene3D" id="3.40.630.30">
    <property type="match status" value="1"/>
</dbReference>
<evidence type="ECO:0000256" key="2">
    <source>
        <dbReference type="ARBA" id="ARBA00023315"/>
    </source>
</evidence>
<keyword evidence="1 4" id="KW-0808">Transferase</keyword>
<dbReference type="Pfam" id="PF00583">
    <property type="entry name" value="Acetyltransf_1"/>
    <property type="match status" value="1"/>
</dbReference>
<evidence type="ECO:0000256" key="1">
    <source>
        <dbReference type="ARBA" id="ARBA00022679"/>
    </source>
</evidence>
<dbReference type="InterPro" id="IPR050680">
    <property type="entry name" value="YpeA/RimI_acetyltransf"/>
</dbReference>
<accession>A0AB39M0L8</accession>
<proteinExistence type="predicted"/>
<feature type="domain" description="N-acetyltransferase" evidence="3">
    <location>
        <begin position="29"/>
        <end position="175"/>
    </location>
</feature>
<dbReference type="GO" id="GO:0016747">
    <property type="term" value="F:acyltransferase activity, transferring groups other than amino-acyl groups"/>
    <property type="evidence" value="ECO:0007669"/>
    <property type="project" value="InterPro"/>
</dbReference>
<dbReference type="RefSeq" id="WP_369186794.1">
    <property type="nucleotide sequence ID" value="NZ_CP163431.1"/>
</dbReference>
<evidence type="ECO:0000259" key="3">
    <source>
        <dbReference type="PROSITE" id="PS51186"/>
    </source>
</evidence>
<name>A0AB39M0L8_9ACTN</name>
<gene>
    <name evidence="4" type="ORF">AB5J58_06220</name>
</gene>
<dbReference type="EC" id="2.3.1.-" evidence="4"/>
<evidence type="ECO:0000313" key="4">
    <source>
        <dbReference type="EMBL" id="XDP99799.1"/>
    </source>
</evidence>
<dbReference type="AlphaFoldDB" id="A0AB39M0L8"/>
<dbReference type="CDD" id="cd04301">
    <property type="entry name" value="NAT_SF"/>
    <property type="match status" value="1"/>
</dbReference>
<reference evidence="4" key="1">
    <citation type="submission" date="2024-07" db="EMBL/GenBank/DDBJ databases">
        <authorList>
            <person name="Yu S.T."/>
        </authorList>
    </citation>
    <scope>NUCLEOTIDE SEQUENCE</scope>
    <source>
        <strain evidence="4">R08</strain>
    </source>
</reference>
<dbReference type="PROSITE" id="PS51186">
    <property type="entry name" value="GNAT"/>
    <property type="match status" value="1"/>
</dbReference>
<dbReference type="PANTHER" id="PTHR43420">
    <property type="entry name" value="ACETYLTRANSFERASE"/>
    <property type="match status" value="1"/>
</dbReference>
<protein>
    <submittedName>
        <fullName evidence="4">GNAT family N-acetyltransferase</fullName>
        <ecNumber evidence="4">2.3.1.-</ecNumber>
    </submittedName>
</protein>
<dbReference type="InterPro" id="IPR000182">
    <property type="entry name" value="GNAT_dom"/>
</dbReference>
<organism evidence="4">
    <name type="scientific">Streptomyces sp. R08</name>
    <dbReference type="NCBI Taxonomy" id="3238624"/>
    <lineage>
        <taxon>Bacteria</taxon>
        <taxon>Bacillati</taxon>
        <taxon>Actinomycetota</taxon>
        <taxon>Actinomycetes</taxon>
        <taxon>Kitasatosporales</taxon>
        <taxon>Streptomycetaceae</taxon>
        <taxon>Streptomyces</taxon>
    </lineage>
</organism>
<dbReference type="InterPro" id="IPR016181">
    <property type="entry name" value="Acyl_CoA_acyltransferase"/>
</dbReference>
<dbReference type="SUPFAM" id="SSF55729">
    <property type="entry name" value="Acyl-CoA N-acyltransferases (Nat)"/>
    <property type="match status" value="1"/>
</dbReference>